<organism evidence="1 2">
    <name type="scientific">Dryococelus australis</name>
    <dbReference type="NCBI Taxonomy" id="614101"/>
    <lineage>
        <taxon>Eukaryota</taxon>
        <taxon>Metazoa</taxon>
        <taxon>Ecdysozoa</taxon>
        <taxon>Arthropoda</taxon>
        <taxon>Hexapoda</taxon>
        <taxon>Insecta</taxon>
        <taxon>Pterygota</taxon>
        <taxon>Neoptera</taxon>
        <taxon>Polyneoptera</taxon>
        <taxon>Phasmatodea</taxon>
        <taxon>Verophasmatodea</taxon>
        <taxon>Anareolatae</taxon>
        <taxon>Phasmatidae</taxon>
        <taxon>Eurycanthinae</taxon>
        <taxon>Dryococelus</taxon>
    </lineage>
</organism>
<dbReference type="EMBL" id="JARBHB010000004">
    <property type="protein sequence ID" value="KAJ8884976.1"/>
    <property type="molecule type" value="Genomic_DNA"/>
</dbReference>
<accession>A0ABQ9HLJ9</accession>
<evidence type="ECO:0000313" key="1">
    <source>
        <dbReference type="EMBL" id="KAJ8884976.1"/>
    </source>
</evidence>
<keyword evidence="2" id="KW-1185">Reference proteome</keyword>
<proteinExistence type="predicted"/>
<sequence length="121" mass="14262">MKSYNIIFNMNLLTFPVSLFSKEEVQAAYVLDCVFLLHSVLMHRNESFSAICSKHYGSKVMTVFDRFPTDAANKTLRNELTHDIYTDKIYRKLRKTKVTLFFAQKLVLKIQFYFSAGNRRF</sequence>
<reference evidence="1 2" key="1">
    <citation type="submission" date="2023-02" db="EMBL/GenBank/DDBJ databases">
        <title>LHISI_Scaffold_Assembly.</title>
        <authorList>
            <person name="Stuart O.P."/>
            <person name="Cleave R."/>
            <person name="Magrath M.J.L."/>
            <person name="Mikheyev A.S."/>
        </authorList>
    </citation>
    <scope>NUCLEOTIDE SEQUENCE [LARGE SCALE GENOMIC DNA]</scope>
    <source>
        <strain evidence="1">Daus_M_001</strain>
        <tissue evidence="1">Leg muscle</tissue>
    </source>
</reference>
<dbReference type="Proteomes" id="UP001159363">
    <property type="component" value="Chromosome X"/>
</dbReference>
<protein>
    <submittedName>
        <fullName evidence="1">Uncharacterized protein</fullName>
    </submittedName>
</protein>
<comment type="caution">
    <text evidence="1">The sequence shown here is derived from an EMBL/GenBank/DDBJ whole genome shotgun (WGS) entry which is preliminary data.</text>
</comment>
<gene>
    <name evidence="1" type="ORF">PR048_011172</name>
</gene>
<name>A0ABQ9HLJ9_9NEOP</name>
<evidence type="ECO:0000313" key="2">
    <source>
        <dbReference type="Proteomes" id="UP001159363"/>
    </source>
</evidence>